<evidence type="ECO:0000313" key="7">
    <source>
        <dbReference type="Proteomes" id="UP001642409"/>
    </source>
</evidence>
<dbReference type="EMBL" id="CAXDID020000383">
    <property type="protein sequence ID" value="CAL6085008.1"/>
    <property type="molecule type" value="Genomic_DNA"/>
</dbReference>
<name>A0AA86P1A8_9EUKA</name>
<organism evidence="3">
    <name type="scientific">Hexamita inflata</name>
    <dbReference type="NCBI Taxonomy" id="28002"/>
    <lineage>
        <taxon>Eukaryota</taxon>
        <taxon>Metamonada</taxon>
        <taxon>Diplomonadida</taxon>
        <taxon>Hexamitidae</taxon>
        <taxon>Hexamitinae</taxon>
        <taxon>Hexamita</taxon>
    </lineage>
</organism>
<dbReference type="EMBL" id="CATOUU010000429">
    <property type="protein sequence ID" value="CAI9929252.1"/>
    <property type="molecule type" value="Genomic_DNA"/>
</dbReference>
<evidence type="ECO:0000313" key="4">
    <source>
        <dbReference type="EMBL" id="CAL6084996.1"/>
    </source>
</evidence>
<sequence length="105" mass="11995">MKGYSQTTVAFWSKVANVGSDWHKPYVTQLVSMQISVHINVSDCDKEAVKEDVPRRNVLSTHTVKETTETQISTKSLEQIYPFEALEKRLKPVKIDYVIVKLVVD</sequence>
<reference evidence="3" key="1">
    <citation type="submission" date="2023-06" db="EMBL/GenBank/DDBJ databases">
        <authorList>
            <person name="Kurt Z."/>
        </authorList>
    </citation>
    <scope>NUCLEOTIDE SEQUENCE</scope>
</reference>
<keyword evidence="7" id="KW-1185">Reference proteome</keyword>
<evidence type="ECO:0000313" key="2">
    <source>
        <dbReference type="EMBL" id="CAI9929258.1"/>
    </source>
</evidence>
<evidence type="ECO:0000313" key="1">
    <source>
        <dbReference type="EMBL" id="CAI9929252.1"/>
    </source>
</evidence>
<dbReference type="AlphaFoldDB" id="A0AA86P1A8"/>
<dbReference type="Proteomes" id="UP001642409">
    <property type="component" value="Unassembled WGS sequence"/>
</dbReference>
<dbReference type="EMBL" id="CATOUU010000429">
    <property type="protein sequence ID" value="CAI9929258.1"/>
    <property type="molecule type" value="Genomic_DNA"/>
</dbReference>
<dbReference type="EMBL" id="CAXDID020000383">
    <property type="protein sequence ID" value="CAL6085028.1"/>
    <property type="molecule type" value="Genomic_DNA"/>
</dbReference>
<comment type="caution">
    <text evidence="3">The sequence shown here is derived from an EMBL/GenBank/DDBJ whole genome shotgun (WGS) entry which is preliminary data.</text>
</comment>
<proteinExistence type="predicted"/>
<evidence type="ECO:0000313" key="5">
    <source>
        <dbReference type="EMBL" id="CAL6085008.1"/>
    </source>
</evidence>
<protein>
    <submittedName>
        <fullName evidence="4">Hypothetical_protein</fullName>
    </submittedName>
</protein>
<reference evidence="4 7" key="2">
    <citation type="submission" date="2024-07" db="EMBL/GenBank/DDBJ databases">
        <authorList>
            <person name="Akdeniz Z."/>
        </authorList>
    </citation>
    <scope>NUCLEOTIDE SEQUENCE [LARGE SCALE GENOMIC DNA]</scope>
</reference>
<evidence type="ECO:0000313" key="6">
    <source>
        <dbReference type="EMBL" id="CAL6085028.1"/>
    </source>
</evidence>
<dbReference type="EMBL" id="CAXDID020000383">
    <property type="protein sequence ID" value="CAL6084996.1"/>
    <property type="molecule type" value="Genomic_DNA"/>
</dbReference>
<evidence type="ECO:0000313" key="3">
    <source>
        <dbReference type="EMBL" id="CAI9929268.1"/>
    </source>
</evidence>
<gene>
    <name evidence="1" type="ORF">HINF_LOCUS16897</name>
    <name evidence="2" type="ORF">HINF_LOCUS16903</name>
    <name evidence="3" type="ORF">HINF_LOCUS16913</name>
    <name evidence="4" type="ORF">HINF_LOCUS62471</name>
    <name evidence="5" type="ORF">HINF_LOCUS62477</name>
    <name evidence="6" type="ORF">HINF_LOCUS62487</name>
</gene>
<dbReference type="EMBL" id="CATOUU010000429">
    <property type="protein sequence ID" value="CAI9929268.1"/>
    <property type="molecule type" value="Genomic_DNA"/>
</dbReference>
<accession>A0AA86P1A8</accession>